<evidence type="ECO:0000256" key="8">
    <source>
        <dbReference type="ARBA" id="ARBA00022741"/>
    </source>
</evidence>
<keyword evidence="9 17" id="KW-0418">Kinase</keyword>
<keyword evidence="10" id="KW-0067">ATP-binding</keyword>
<keyword evidence="6" id="KW-0808">Transferase</keyword>
<dbReference type="SUPFAM" id="SSF47384">
    <property type="entry name" value="Homodimeric domain of signal transducing histidine kinase"/>
    <property type="match status" value="1"/>
</dbReference>
<evidence type="ECO:0000256" key="2">
    <source>
        <dbReference type="ARBA" id="ARBA00004651"/>
    </source>
</evidence>
<keyword evidence="4" id="KW-1003">Cell membrane</keyword>
<evidence type="ECO:0000256" key="4">
    <source>
        <dbReference type="ARBA" id="ARBA00022475"/>
    </source>
</evidence>
<dbReference type="InterPro" id="IPR004358">
    <property type="entry name" value="Sig_transdc_His_kin-like_C"/>
</dbReference>
<evidence type="ECO:0000256" key="6">
    <source>
        <dbReference type="ARBA" id="ARBA00022679"/>
    </source>
</evidence>
<dbReference type="SMART" id="SM00388">
    <property type="entry name" value="HisKA"/>
    <property type="match status" value="1"/>
</dbReference>
<gene>
    <name evidence="17" type="ORF">GCM10009038_19620</name>
</gene>
<dbReference type="PANTHER" id="PTHR45528">
    <property type="entry name" value="SENSOR HISTIDINE KINASE CPXA"/>
    <property type="match status" value="1"/>
</dbReference>
<dbReference type="Gene3D" id="1.10.287.130">
    <property type="match status" value="1"/>
</dbReference>
<dbReference type="GO" id="GO:0016301">
    <property type="term" value="F:kinase activity"/>
    <property type="evidence" value="ECO:0007669"/>
    <property type="project" value="UniProtKB-KW"/>
</dbReference>
<evidence type="ECO:0000256" key="10">
    <source>
        <dbReference type="ARBA" id="ARBA00022840"/>
    </source>
</evidence>
<evidence type="ECO:0000256" key="12">
    <source>
        <dbReference type="ARBA" id="ARBA00023012"/>
    </source>
</evidence>
<dbReference type="InterPro" id="IPR003594">
    <property type="entry name" value="HATPase_dom"/>
</dbReference>
<evidence type="ECO:0000256" key="14">
    <source>
        <dbReference type="SAM" id="MobiDB-lite"/>
    </source>
</evidence>
<reference evidence="18" key="1">
    <citation type="journal article" date="2019" name="Int. J. Syst. Evol. Microbiol.">
        <title>The Global Catalogue of Microorganisms (GCM) 10K type strain sequencing project: providing services to taxonomists for standard genome sequencing and annotation.</title>
        <authorList>
            <consortium name="The Broad Institute Genomics Platform"/>
            <consortium name="The Broad Institute Genome Sequencing Center for Infectious Disease"/>
            <person name="Wu L."/>
            <person name="Ma J."/>
        </authorList>
    </citation>
    <scope>NUCLEOTIDE SEQUENCE [LARGE SCALE GENOMIC DNA]</scope>
    <source>
        <strain evidence="18">KCTC 32998</strain>
    </source>
</reference>
<sequence>MTTELSRRWRPRSLLQLVLLAFIVVMLPIAVLMFQAGQALSELSTLADQSARQAVEQTRRARMLSTLALQMERSARQYAVIEEEGLRDIYNQKSRQFGELLEQHRSLMGDDADFRSLAERYQALKILPRLRGDEEIDVNAANAAADAALPAADTPADELLQPEPQADTEIETDSAGMQAFLDRFSGFASESDAVREATNQLIDERIADIREQANSVKARLWMQTAALVSASLMLMLFFTWLITRPIRQLERRIFSLGSGERDGKPTRIQGPAELVQLGDRLTWLSGRLNELEAQKQQFLRHMSHELKTPLASIREGTSLLSDGVAGDLNERQDEIVHLIDENGQELQTLIEQLLDYNLLQNSRRMKVTRFDVAAMIQEVLAKHRLALDNKSLTVTSPHHPLSWQADRERTARILDNLISNAVAYGEDNGELVIRIAHQRDWLVLEVANSGEPIPQADRERLFEAFYQGSVRRKGPLKGSGIGLSVAADCARLQQGQLAVVDDAELPVCFRLTLPWAEPQPGRHVHDNDAGPVSRVPADDARNETWSTE</sequence>
<proteinExistence type="predicted"/>
<dbReference type="SUPFAM" id="SSF55874">
    <property type="entry name" value="ATPase domain of HSP90 chaperone/DNA topoisomerase II/histidine kinase"/>
    <property type="match status" value="1"/>
</dbReference>
<organism evidence="17 18">
    <name type="scientific">Salinicola rhizosphaerae</name>
    <dbReference type="NCBI Taxonomy" id="1443141"/>
    <lineage>
        <taxon>Bacteria</taxon>
        <taxon>Pseudomonadati</taxon>
        <taxon>Pseudomonadota</taxon>
        <taxon>Gammaproteobacteria</taxon>
        <taxon>Oceanospirillales</taxon>
        <taxon>Halomonadaceae</taxon>
        <taxon>Salinicola</taxon>
    </lineage>
</organism>
<dbReference type="Gene3D" id="3.30.565.10">
    <property type="entry name" value="Histidine kinase-like ATPase, C-terminal domain"/>
    <property type="match status" value="1"/>
</dbReference>
<evidence type="ECO:0000256" key="15">
    <source>
        <dbReference type="SAM" id="Phobius"/>
    </source>
</evidence>
<dbReference type="InterPro" id="IPR005467">
    <property type="entry name" value="His_kinase_dom"/>
</dbReference>
<evidence type="ECO:0000313" key="17">
    <source>
        <dbReference type="EMBL" id="GHB20879.1"/>
    </source>
</evidence>
<comment type="caution">
    <text evidence="17">The sequence shown here is derived from an EMBL/GenBank/DDBJ whole genome shotgun (WGS) entry which is preliminary data.</text>
</comment>
<evidence type="ECO:0000256" key="11">
    <source>
        <dbReference type="ARBA" id="ARBA00022989"/>
    </source>
</evidence>
<evidence type="ECO:0000313" key="18">
    <source>
        <dbReference type="Proteomes" id="UP000646745"/>
    </source>
</evidence>
<protein>
    <recommendedName>
        <fullName evidence="3">histidine kinase</fullName>
        <ecNumber evidence="3">2.7.13.3</ecNumber>
    </recommendedName>
</protein>
<evidence type="ECO:0000256" key="5">
    <source>
        <dbReference type="ARBA" id="ARBA00022553"/>
    </source>
</evidence>
<feature type="domain" description="Histidine kinase" evidence="16">
    <location>
        <begin position="301"/>
        <end position="517"/>
    </location>
</feature>
<keyword evidence="7 15" id="KW-0812">Transmembrane</keyword>
<evidence type="ECO:0000256" key="9">
    <source>
        <dbReference type="ARBA" id="ARBA00022777"/>
    </source>
</evidence>
<dbReference type="InterPro" id="IPR050398">
    <property type="entry name" value="HssS/ArlS-like"/>
</dbReference>
<dbReference type="CDD" id="cd00082">
    <property type="entry name" value="HisKA"/>
    <property type="match status" value="1"/>
</dbReference>
<dbReference type="EC" id="2.7.13.3" evidence="3"/>
<evidence type="ECO:0000256" key="1">
    <source>
        <dbReference type="ARBA" id="ARBA00000085"/>
    </source>
</evidence>
<dbReference type="RefSeq" id="WP_189444506.1">
    <property type="nucleotide sequence ID" value="NZ_BMZI01000004.1"/>
</dbReference>
<evidence type="ECO:0000256" key="7">
    <source>
        <dbReference type="ARBA" id="ARBA00022692"/>
    </source>
</evidence>
<comment type="catalytic activity">
    <reaction evidence="1">
        <text>ATP + protein L-histidine = ADP + protein N-phospho-L-histidine.</text>
        <dbReference type="EC" id="2.7.13.3"/>
    </reaction>
</comment>
<dbReference type="Pfam" id="PF00512">
    <property type="entry name" value="HisKA"/>
    <property type="match status" value="1"/>
</dbReference>
<keyword evidence="18" id="KW-1185">Reference proteome</keyword>
<evidence type="ECO:0000259" key="16">
    <source>
        <dbReference type="PROSITE" id="PS50109"/>
    </source>
</evidence>
<dbReference type="InterPro" id="IPR003661">
    <property type="entry name" value="HisK_dim/P_dom"/>
</dbReference>
<dbReference type="InterPro" id="IPR036097">
    <property type="entry name" value="HisK_dim/P_sf"/>
</dbReference>
<feature type="region of interest" description="Disordered" evidence="14">
    <location>
        <begin position="519"/>
        <end position="548"/>
    </location>
</feature>
<accession>A0ABQ3E1M5</accession>
<name>A0ABQ3E1M5_9GAMM</name>
<evidence type="ECO:0000256" key="13">
    <source>
        <dbReference type="ARBA" id="ARBA00023136"/>
    </source>
</evidence>
<feature type="transmembrane region" description="Helical" evidence="15">
    <location>
        <begin position="220"/>
        <end position="242"/>
    </location>
</feature>
<keyword evidence="13 15" id="KW-0472">Membrane</keyword>
<dbReference type="InterPro" id="IPR036890">
    <property type="entry name" value="HATPase_C_sf"/>
</dbReference>
<dbReference type="SMART" id="SM00387">
    <property type="entry name" value="HATPase_c"/>
    <property type="match status" value="1"/>
</dbReference>
<keyword evidence="8" id="KW-0547">Nucleotide-binding</keyword>
<evidence type="ECO:0000256" key="3">
    <source>
        <dbReference type="ARBA" id="ARBA00012438"/>
    </source>
</evidence>
<dbReference type="PANTHER" id="PTHR45528:SF1">
    <property type="entry name" value="SENSOR HISTIDINE KINASE CPXA"/>
    <property type="match status" value="1"/>
</dbReference>
<keyword evidence="12" id="KW-0902">Two-component regulatory system</keyword>
<keyword evidence="11 15" id="KW-1133">Transmembrane helix</keyword>
<comment type="subcellular location">
    <subcellularLocation>
        <location evidence="2">Cell membrane</location>
        <topology evidence="2">Multi-pass membrane protein</topology>
    </subcellularLocation>
</comment>
<dbReference type="EMBL" id="BMZI01000004">
    <property type="protein sequence ID" value="GHB20879.1"/>
    <property type="molecule type" value="Genomic_DNA"/>
</dbReference>
<dbReference type="PROSITE" id="PS50109">
    <property type="entry name" value="HIS_KIN"/>
    <property type="match status" value="1"/>
</dbReference>
<dbReference type="Proteomes" id="UP000646745">
    <property type="component" value="Unassembled WGS sequence"/>
</dbReference>
<dbReference type="Pfam" id="PF02518">
    <property type="entry name" value="HATPase_c"/>
    <property type="match status" value="1"/>
</dbReference>
<dbReference type="PRINTS" id="PR00344">
    <property type="entry name" value="BCTRLSENSOR"/>
</dbReference>
<keyword evidence="5" id="KW-0597">Phosphoprotein</keyword>